<dbReference type="GO" id="GO:0016052">
    <property type="term" value="P:carbohydrate catabolic process"/>
    <property type="evidence" value="ECO:0007669"/>
    <property type="project" value="InterPro"/>
</dbReference>
<feature type="region of interest" description="Disordered" evidence="10">
    <location>
        <begin position="812"/>
        <end position="836"/>
    </location>
</feature>
<evidence type="ECO:0000313" key="13">
    <source>
        <dbReference type="Proteomes" id="UP001281003"/>
    </source>
</evidence>
<comment type="caution">
    <text evidence="12">The sequence shown here is derived from an EMBL/GenBank/DDBJ whole genome shotgun (WGS) entry which is preliminary data.</text>
</comment>
<feature type="transmembrane region" description="Helical" evidence="11">
    <location>
        <begin position="445"/>
        <end position="467"/>
    </location>
</feature>
<dbReference type="Pfam" id="PF03663">
    <property type="entry name" value="Glyco_hydro_76"/>
    <property type="match status" value="1"/>
</dbReference>
<dbReference type="GO" id="GO:0012505">
    <property type="term" value="C:endomembrane system"/>
    <property type="evidence" value="ECO:0007669"/>
    <property type="project" value="UniProtKB-SubCell"/>
</dbReference>
<evidence type="ECO:0000256" key="2">
    <source>
        <dbReference type="ARBA" id="ARBA00004308"/>
    </source>
</evidence>
<gene>
    <name evidence="12" type="ORF">B0T20DRAFT_489881</name>
</gene>
<keyword evidence="7 11" id="KW-0472">Membrane</keyword>
<evidence type="ECO:0000256" key="5">
    <source>
        <dbReference type="ARBA" id="ARBA00022729"/>
    </source>
</evidence>
<keyword evidence="5" id="KW-0732">Signal</keyword>
<feature type="compositionally biased region" description="Low complexity" evidence="10">
    <location>
        <begin position="640"/>
        <end position="650"/>
    </location>
</feature>
<dbReference type="InterPro" id="IPR008928">
    <property type="entry name" value="6-hairpin_glycosidase_sf"/>
</dbReference>
<keyword evidence="13" id="KW-1185">Reference proteome</keyword>
<dbReference type="AlphaFoldDB" id="A0AAE0NWE2"/>
<sequence length="836" mass="92382">MKSYGTDGGFLYARLIAALLMATSMAAGYDLDLSSIDSLKHAASFMAQDMMSFYSGDQPGGIPGLLPQPYYWWEAGALMGSLIDYWYYTGDSQWNDLIQQGLLFQAGPNSDYMPPNQTMTEGNDDQGFWGMSVMSAAEYKFQDPPSDKPQWLALAQAVFNTQAARWDTQECGGGLRWQIFTWNQGYDYKNSISQACFFNIAARLARYTGNQSYADWADKTWDWMVSSKFMDTQTYYIYDGAHTRNCSEITPYQWTYNSGAFLLGAAAMYNYTTGSTQEIWRSRVDGLITGLHVFFTGPQHNIMTEVACEPVGLCDLDQQSFKAYLTRAMAATTKWAPWTYSRIKPLLESTAIAATSTCLGGSNGRMCGLKWTEPGKWDGTTGVGQQMAAMELVLANMIQHVTAPVTNHTGGTSTGDPGAGGSDVGRTDPFGIVDPYPPITTADRVGAWIITVVMILGLVAGCVMMALDEKSNLTTWQRLSTLRPDVLYACGKHWRPGHSRKNGGGRGGGPGHGGLNGATCDCKYRPRFDIDDTCAFQSEYYYDGGYGHIADVKEKDTVIEIHHEYADNRHSWHGVPPPPSLPSQPSAGGHSSSTTCVGSKSGSSGGSGIGDDRVPPANKNIISNRLNHMNHRRSVLQKLQNQRLQQQQNQHHQHQETRAHVQQQVPHTPLHHHDLYTHRHMDHQTPYSASSSRGRRHNHPSTRPSYYWDLDNTNGIDPARHVSQISGMSALPGGAAGLVPDGATGFTPHHNRSEGAAAQRDQDLHRHHHHVGQEERVVTRNGHGNGNGNRTGNAAPIGDRINNWREADKERREVRNNRNGGNRFAWESSESVYWGS</sequence>
<keyword evidence="11" id="KW-1133">Transmembrane helix</keyword>
<comment type="similarity">
    <text evidence="3">Belongs to the glycosyl hydrolase 76 family.</text>
</comment>
<protein>
    <recommendedName>
        <fullName evidence="4">mannan endo-1,6-alpha-mannosidase</fullName>
        <ecNumber evidence="4">3.2.1.101</ecNumber>
    </recommendedName>
</protein>
<evidence type="ECO:0000313" key="12">
    <source>
        <dbReference type="EMBL" id="KAK3388829.1"/>
    </source>
</evidence>
<dbReference type="FunFam" id="1.50.10.20:FF:000006">
    <property type="entry name" value="Mannan endo-1,6-alpha-mannosidase"/>
    <property type="match status" value="1"/>
</dbReference>
<reference evidence="12" key="2">
    <citation type="submission" date="2023-07" db="EMBL/GenBank/DDBJ databases">
        <authorList>
            <consortium name="Lawrence Berkeley National Laboratory"/>
            <person name="Haridas S."/>
            <person name="Hensen N."/>
            <person name="Bonometti L."/>
            <person name="Westerberg I."/>
            <person name="Brannstrom I.O."/>
            <person name="Guillou S."/>
            <person name="Cros-Aarteil S."/>
            <person name="Calhoun S."/>
            <person name="Kuo A."/>
            <person name="Mondo S."/>
            <person name="Pangilinan J."/>
            <person name="Riley R."/>
            <person name="LaButti K."/>
            <person name="Andreopoulos B."/>
            <person name="Lipzen A."/>
            <person name="Chen C."/>
            <person name="Yanf M."/>
            <person name="Daum C."/>
            <person name="Ng V."/>
            <person name="Clum A."/>
            <person name="Steindorff A."/>
            <person name="Ohm R."/>
            <person name="Martin F."/>
            <person name="Silar P."/>
            <person name="Natvig D."/>
            <person name="Lalanne C."/>
            <person name="Gautier V."/>
            <person name="Ament-velasquez S.L."/>
            <person name="Kruys A."/>
            <person name="Hutchinson M.I."/>
            <person name="Powell A.J."/>
            <person name="Barry K."/>
            <person name="Miller A.N."/>
            <person name="Grigoriev I.V."/>
            <person name="Debuchy R."/>
            <person name="Gladieux P."/>
            <person name="Thoren M.H."/>
            <person name="Johannesson H."/>
        </authorList>
    </citation>
    <scope>NUCLEOTIDE SEQUENCE</scope>
    <source>
        <strain evidence="12">FGSC 1904</strain>
    </source>
</reference>
<dbReference type="InterPro" id="IPR005198">
    <property type="entry name" value="Glyco_hydro_76"/>
</dbReference>
<feature type="region of interest" description="Disordered" evidence="10">
    <location>
        <begin position="743"/>
        <end position="798"/>
    </location>
</feature>
<feature type="compositionally biased region" description="Low complexity" evidence="10">
    <location>
        <begin position="583"/>
        <end position="602"/>
    </location>
</feature>
<feature type="region of interest" description="Disordered" evidence="10">
    <location>
        <begin position="640"/>
        <end position="667"/>
    </location>
</feature>
<evidence type="ECO:0000256" key="6">
    <source>
        <dbReference type="ARBA" id="ARBA00022801"/>
    </source>
</evidence>
<proteinExistence type="inferred from homology"/>
<organism evidence="12 13">
    <name type="scientific">Sordaria brevicollis</name>
    <dbReference type="NCBI Taxonomy" id="83679"/>
    <lineage>
        <taxon>Eukaryota</taxon>
        <taxon>Fungi</taxon>
        <taxon>Dikarya</taxon>
        <taxon>Ascomycota</taxon>
        <taxon>Pezizomycotina</taxon>
        <taxon>Sordariomycetes</taxon>
        <taxon>Sordariomycetidae</taxon>
        <taxon>Sordariales</taxon>
        <taxon>Sordariaceae</taxon>
        <taxon>Sordaria</taxon>
    </lineage>
</organism>
<dbReference type="GO" id="GO:0009272">
    <property type="term" value="P:fungal-type cell wall biogenesis"/>
    <property type="evidence" value="ECO:0007669"/>
    <property type="project" value="TreeGrafter"/>
</dbReference>
<keyword evidence="11" id="KW-0812">Transmembrane</keyword>
<keyword evidence="9" id="KW-0326">Glycosidase</keyword>
<reference evidence="12" key="1">
    <citation type="journal article" date="2023" name="Mol. Phylogenet. Evol.">
        <title>Genome-scale phylogeny and comparative genomics of the fungal order Sordariales.</title>
        <authorList>
            <person name="Hensen N."/>
            <person name="Bonometti L."/>
            <person name="Westerberg I."/>
            <person name="Brannstrom I.O."/>
            <person name="Guillou S."/>
            <person name="Cros-Aarteil S."/>
            <person name="Calhoun S."/>
            <person name="Haridas S."/>
            <person name="Kuo A."/>
            <person name="Mondo S."/>
            <person name="Pangilinan J."/>
            <person name="Riley R."/>
            <person name="LaButti K."/>
            <person name="Andreopoulos B."/>
            <person name="Lipzen A."/>
            <person name="Chen C."/>
            <person name="Yan M."/>
            <person name="Daum C."/>
            <person name="Ng V."/>
            <person name="Clum A."/>
            <person name="Steindorff A."/>
            <person name="Ohm R.A."/>
            <person name="Martin F."/>
            <person name="Silar P."/>
            <person name="Natvig D.O."/>
            <person name="Lalanne C."/>
            <person name="Gautier V."/>
            <person name="Ament-Velasquez S.L."/>
            <person name="Kruys A."/>
            <person name="Hutchinson M.I."/>
            <person name="Powell A.J."/>
            <person name="Barry K."/>
            <person name="Miller A.N."/>
            <person name="Grigoriev I.V."/>
            <person name="Debuchy R."/>
            <person name="Gladieux P."/>
            <person name="Hiltunen Thoren M."/>
            <person name="Johannesson H."/>
        </authorList>
    </citation>
    <scope>NUCLEOTIDE SEQUENCE</scope>
    <source>
        <strain evidence="12">FGSC 1904</strain>
    </source>
</reference>
<dbReference type="SUPFAM" id="SSF48208">
    <property type="entry name" value="Six-hairpin glycosidases"/>
    <property type="match status" value="1"/>
</dbReference>
<dbReference type="PANTHER" id="PTHR12145">
    <property type="entry name" value="MANNAN ENDO-1,6-ALPHA-MANNOSIDASE DCW1"/>
    <property type="match status" value="1"/>
</dbReference>
<dbReference type="InterPro" id="IPR014480">
    <property type="entry name" value="Mannan-1_6-alpha_mannosidase"/>
</dbReference>
<evidence type="ECO:0000256" key="11">
    <source>
        <dbReference type="SAM" id="Phobius"/>
    </source>
</evidence>
<accession>A0AAE0NWE2</accession>
<dbReference type="EMBL" id="JAUTDP010000014">
    <property type="protein sequence ID" value="KAK3388829.1"/>
    <property type="molecule type" value="Genomic_DNA"/>
</dbReference>
<evidence type="ECO:0000256" key="10">
    <source>
        <dbReference type="SAM" id="MobiDB-lite"/>
    </source>
</evidence>
<feature type="region of interest" description="Disordered" evidence="10">
    <location>
        <begin position="682"/>
        <end position="706"/>
    </location>
</feature>
<dbReference type="Proteomes" id="UP001281003">
    <property type="component" value="Unassembled WGS sequence"/>
</dbReference>
<feature type="region of interest" description="Disordered" evidence="10">
    <location>
        <begin position="569"/>
        <end position="619"/>
    </location>
</feature>
<name>A0AAE0NWE2_SORBR</name>
<evidence type="ECO:0000256" key="7">
    <source>
        <dbReference type="ARBA" id="ARBA00023136"/>
    </source>
</evidence>
<dbReference type="Gene3D" id="1.50.10.20">
    <property type="match status" value="1"/>
</dbReference>
<evidence type="ECO:0000256" key="4">
    <source>
        <dbReference type="ARBA" id="ARBA00012350"/>
    </source>
</evidence>
<evidence type="ECO:0000256" key="9">
    <source>
        <dbReference type="ARBA" id="ARBA00023295"/>
    </source>
</evidence>
<dbReference type="GO" id="GO:0008496">
    <property type="term" value="F:mannan endo-1,6-alpha-mannosidase activity"/>
    <property type="evidence" value="ECO:0007669"/>
    <property type="project" value="UniProtKB-EC"/>
</dbReference>
<keyword evidence="8" id="KW-0325">Glycoprotein</keyword>
<evidence type="ECO:0000256" key="1">
    <source>
        <dbReference type="ARBA" id="ARBA00001452"/>
    </source>
</evidence>
<dbReference type="PANTHER" id="PTHR12145:SF36">
    <property type="entry name" value="MANNAN ENDO-1,6-ALPHA-MANNOSIDASE DCW1"/>
    <property type="match status" value="1"/>
</dbReference>
<comment type="catalytic activity">
    <reaction evidence="1">
        <text>Random hydrolysis of (1-&gt;6)-alpha-D-mannosidic linkages in unbranched (1-&gt;6)-mannans.</text>
        <dbReference type="EC" id="3.2.1.101"/>
    </reaction>
</comment>
<keyword evidence="6 12" id="KW-0378">Hydrolase</keyword>
<comment type="subcellular location">
    <subcellularLocation>
        <location evidence="2">Endomembrane system</location>
    </subcellularLocation>
</comment>
<feature type="region of interest" description="Disordered" evidence="10">
    <location>
        <begin position="405"/>
        <end position="426"/>
    </location>
</feature>
<evidence type="ECO:0000256" key="3">
    <source>
        <dbReference type="ARBA" id="ARBA00009699"/>
    </source>
</evidence>
<evidence type="ECO:0000256" key="8">
    <source>
        <dbReference type="ARBA" id="ARBA00023180"/>
    </source>
</evidence>
<dbReference type="EC" id="3.2.1.101" evidence="4"/>